<dbReference type="EMBL" id="DVLC01000028">
    <property type="protein sequence ID" value="HIT46515.1"/>
    <property type="molecule type" value="Genomic_DNA"/>
</dbReference>
<name>A0A9D1GLT7_9BACT</name>
<comment type="caution">
    <text evidence="2">The sequence shown here is derived from an EMBL/GenBank/DDBJ whole genome shotgun (WGS) entry which is preliminary data.</text>
</comment>
<organism evidence="2 3">
    <name type="scientific">Candidatus Cryptobacteroides merdipullorum</name>
    <dbReference type="NCBI Taxonomy" id="2840771"/>
    <lineage>
        <taxon>Bacteria</taxon>
        <taxon>Pseudomonadati</taxon>
        <taxon>Bacteroidota</taxon>
        <taxon>Bacteroidia</taxon>
        <taxon>Bacteroidales</taxon>
        <taxon>Candidatus Cryptobacteroides</taxon>
    </lineage>
</organism>
<evidence type="ECO:0000313" key="3">
    <source>
        <dbReference type="Proteomes" id="UP000886881"/>
    </source>
</evidence>
<dbReference type="Gene3D" id="2.40.160.60">
    <property type="entry name" value="Outer membrane protein transport protein (OMPP1/FadL/TodX)"/>
    <property type="match status" value="1"/>
</dbReference>
<evidence type="ECO:0000256" key="1">
    <source>
        <dbReference type="SAM" id="SignalP"/>
    </source>
</evidence>
<accession>A0A9D1GLT7</accession>
<protein>
    <submittedName>
        <fullName evidence="2">Uncharacterized protein</fullName>
    </submittedName>
</protein>
<proteinExistence type="predicted"/>
<evidence type="ECO:0000313" key="2">
    <source>
        <dbReference type="EMBL" id="HIT46515.1"/>
    </source>
</evidence>
<feature type="chain" id="PRO_5039698825" evidence="1">
    <location>
        <begin position="23"/>
        <end position="579"/>
    </location>
</feature>
<reference evidence="2" key="1">
    <citation type="submission" date="2020-10" db="EMBL/GenBank/DDBJ databases">
        <authorList>
            <person name="Gilroy R."/>
        </authorList>
    </citation>
    <scope>NUCLEOTIDE SEQUENCE</scope>
    <source>
        <strain evidence="2">ChiHecec2B26-709</strain>
    </source>
</reference>
<dbReference type="AlphaFoldDB" id="A0A9D1GLT7"/>
<keyword evidence="1" id="KW-0732">Signal</keyword>
<gene>
    <name evidence="2" type="ORF">IAC35_01505</name>
</gene>
<reference evidence="2" key="2">
    <citation type="journal article" date="2021" name="PeerJ">
        <title>Extensive microbial diversity within the chicken gut microbiome revealed by metagenomics and culture.</title>
        <authorList>
            <person name="Gilroy R."/>
            <person name="Ravi A."/>
            <person name="Getino M."/>
            <person name="Pursley I."/>
            <person name="Horton D.L."/>
            <person name="Alikhan N.F."/>
            <person name="Baker D."/>
            <person name="Gharbi K."/>
            <person name="Hall N."/>
            <person name="Watson M."/>
            <person name="Adriaenssens E.M."/>
            <person name="Foster-Nyarko E."/>
            <person name="Jarju S."/>
            <person name="Secka A."/>
            <person name="Antonio M."/>
            <person name="Oren A."/>
            <person name="Chaudhuri R.R."/>
            <person name="La Ragione R."/>
            <person name="Hildebrand F."/>
            <person name="Pallen M.J."/>
        </authorList>
    </citation>
    <scope>NUCLEOTIDE SEQUENCE</scope>
    <source>
        <strain evidence="2">ChiHecec2B26-709</strain>
    </source>
</reference>
<sequence>MKAIKMICAALAFAAAAAAAGAQNMYDAINFSRNEYLGTARSMALGNAVTAVGGDLGTVGINPAGSAVANYGQMVITPGISISVVGSSYSPSGEMNYGPQSRYSNTRMTLPNFGATAVFSTGRSRGLKSFTVGVISNQTAQYNYYADAFGQNSQTSKVAEFAAAAWGSDEGLLASSSAFDASGLSWDIITAYQAGMFGSYGNGADYVGVTEMISGDGTWHYVPGTLAQSSVTQKWGSKNDIILNYGMNFSDKVFVGINVGFPYARYGYSETFFEAAMEPERFPIIYNLDDGSQDETNFLSASYGYQYLADVDGIYGKFGIIVTPFKGLRLGAAIQTPTMYTITEHWQYSAATEFALSTAGYNYNQSAMSPEGEYSYNLIAPYSANFGVAWTFGSRGFVSVDYELTDYSIMRFRELNPRGALHEDIFESQNETNRYFAGVAHNLRIGAEFRVTPAFSVRAGYGLATTPERYWTNTAGETVTADGFYNDYDSYRRGVKNLVSGRYYKDKTQSVSFGIGYSSPGSFFADLGAMLTSYPDSLFSPYYDYDNYDANGVLVNAASPKILNHRNLWNVALTIGWRF</sequence>
<feature type="signal peptide" evidence="1">
    <location>
        <begin position="1"/>
        <end position="22"/>
    </location>
</feature>
<dbReference type="Proteomes" id="UP000886881">
    <property type="component" value="Unassembled WGS sequence"/>
</dbReference>